<dbReference type="KEGG" id="crb:17894710"/>
<dbReference type="OrthoDB" id="612216at2759"/>
<dbReference type="EMBL" id="KB870806">
    <property type="protein sequence ID" value="EOA36002.1"/>
    <property type="molecule type" value="Genomic_DNA"/>
</dbReference>
<feature type="non-terminal residue" evidence="2">
    <location>
        <position position="1"/>
    </location>
</feature>
<proteinExistence type="predicted"/>
<reference evidence="3" key="1">
    <citation type="journal article" date="2013" name="Nat. Genet.">
        <title>The Capsella rubella genome and the genomic consequences of rapid mating system evolution.</title>
        <authorList>
            <person name="Slotte T."/>
            <person name="Hazzouri K.M."/>
            <person name="Agren J.A."/>
            <person name="Koenig D."/>
            <person name="Maumus F."/>
            <person name="Guo Y.L."/>
            <person name="Steige K."/>
            <person name="Platts A.E."/>
            <person name="Escobar J.S."/>
            <person name="Newman L.K."/>
            <person name="Wang W."/>
            <person name="Mandakova T."/>
            <person name="Vello E."/>
            <person name="Smith L.M."/>
            <person name="Henz S.R."/>
            <person name="Steffen J."/>
            <person name="Takuno S."/>
            <person name="Brandvain Y."/>
            <person name="Coop G."/>
            <person name="Andolfatto P."/>
            <person name="Hu T.T."/>
            <person name="Blanchette M."/>
            <person name="Clark R.M."/>
            <person name="Quesneville H."/>
            <person name="Nordborg M."/>
            <person name="Gaut B.S."/>
            <person name="Lysak M.A."/>
            <person name="Jenkins J."/>
            <person name="Grimwood J."/>
            <person name="Chapman J."/>
            <person name="Prochnik S."/>
            <person name="Shu S."/>
            <person name="Rokhsar D."/>
            <person name="Schmutz J."/>
            <person name="Weigel D."/>
            <person name="Wright S.I."/>
        </authorList>
    </citation>
    <scope>NUCLEOTIDE SEQUENCE [LARGE SCALE GENOMIC DNA]</scope>
    <source>
        <strain evidence="3">cv. Monte Gargano</strain>
    </source>
</reference>
<dbReference type="Pfam" id="PF08387">
    <property type="entry name" value="FBD"/>
    <property type="match status" value="1"/>
</dbReference>
<dbReference type="Gene3D" id="3.80.10.10">
    <property type="entry name" value="Ribonuclease Inhibitor"/>
    <property type="match status" value="1"/>
</dbReference>
<accession>R0GJF6</accession>
<evidence type="ECO:0000313" key="3">
    <source>
        <dbReference type="Proteomes" id="UP000029121"/>
    </source>
</evidence>
<protein>
    <recommendedName>
        <fullName evidence="1">FBD domain-containing protein</fullName>
    </recommendedName>
</protein>
<dbReference type="Proteomes" id="UP000029121">
    <property type="component" value="Unassembled WGS sequence"/>
</dbReference>
<dbReference type="InterPro" id="IPR050232">
    <property type="entry name" value="FBL13/AtMIF1-like"/>
</dbReference>
<dbReference type="PANTHER" id="PTHR31900:SF25">
    <property type="entry name" value="FBD DOMAIN-CONTAINING PROTEIN"/>
    <property type="match status" value="1"/>
</dbReference>
<gene>
    <name evidence="2" type="ORF">CARUB_v100219591mg</name>
</gene>
<sequence>VIYELSKCELLPVFRKLASLTVDFYENSWETLPIFLHRCPNLNSLIVESTTFPEEGASIFTGPPRLLSSLEYVKIESPLEGNAMEMKFVSYLLENSPILKKLTLRLDYRSRKNSAIFRELLKIPRRSSSCQVVVR</sequence>
<keyword evidence="3" id="KW-1185">Reference proteome</keyword>
<organism evidence="2 3">
    <name type="scientific">Capsella rubella</name>
    <dbReference type="NCBI Taxonomy" id="81985"/>
    <lineage>
        <taxon>Eukaryota</taxon>
        <taxon>Viridiplantae</taxon>
        <taxon>Streptophyta</taxon>
        <taxon>Embryophyta</taxon>
        <taxon>Tracheophyta</taxon>
        <taxon>Spermatophyta</taxon>
        <taxon>Magnoliopsida</taxon>
        <taxon>eudicotyledons</taxon>
        <taxon>Gunneridae</taxon>
        <taxon>Pentapetalae</taxon>
        <taxon>rosids</taxon>
        <taxon>malvids</taxon>
        <taxon>Brassicales</taxon>
        <taxon>Brassicaceae</taxon>
        <taxon>Camelineae</taxon>
        <taxon>Capsella</taxon>
    </lineage>
</organism>
<evidence type="ECO:0000313" key="2">
    <source>
        <dbReference type="EMBL" id="EOA36002.1"/>
    </source>
</evidence>
<dbReference type="SUPFAM" id="SSF52047">
    <property type="entry name" value="RNI-like"/>
    <property type="match status" value="1"/>
</dbReference>
<dbReference type="InterPro" id="IPR006566">
    <property type="entry name" value="FBD"/>
</dbReference>
<dbReference type="AlphaFoldDB" id="R0GJF6"/>
<name>R0GJF6_9BRAS</name>
<dbReference type="InterPro" id="IPR032675">
    <property type="entry name" value="LRR_dom_sf"/>
</dbReference>
<feature type="domain" description="FBD" evidence="1">
    <location>
        <begin position="64"/>
        <end position="135"/>
    </location>
</feature>
<dbReference type="PANTHER" id="PTHR31900">
    <property type="entry name" value="F-BOX/RNI SUPERFAMILY PROTEIN-RELATED"/>
    <property type="match status" value="1"/>
</dbReference>
<dbReference type="SMART" id="SM00579">
    <property type="entry name" value="FBD"/>
    <property type="match status" value="1"/>
</dbReference>
<evidence type="ECO:0000259" key="1">
    <source>
        <dbReference type="SMART" id="SM00579"/>
    </source>
</evidence>